<proteinExistence type="predicted"/>
<evidence type="ECO:0000256" key="5">
    <source>
        <dbReference type="ARBA" id="ARBA00022679"/>
    </source>
</evidence>
<reference evidence="14 15" key="1">
    <citation type="submission" date="2020-10" db="EMBL/GenBank/DDBJ databases">
        <title>Phylogeny of dyella-like bacteria.</title>
        <authorList>
            <person name="Fu J."/>
        </authorList>
    </citation>
    <scope>NUCLEOTIDE SEQUENCE [LARGE SCALE GENOMIC DNA]</scope>
    <source>
        <strain evidence="14 15">BB4</strain>
    </source>
</reference>
<comment type="catalytic activity">
    <reaction evidence="1">
        <text>ATP + protein L-histidine = ADP + protein N-phospho-L-histidine.</text>
        <dbReference type="EC" id="2.7.13.3"/>
    </reaction>
</comment>
<dbReference type="SMART" id="SM00387">
    <property type="entry name" value="HATPase_c"/>
    <property type="match status" value="1"/>
</dbReference>
<dbReference type="CDD" id="cd06225">
    <property type="entry name" value="HAMP"/>
    <property type="match status" value="1"/>
</dbReference>
<dbReference type="SUPFAM" id="SSF55874">
    <property type="entry name" value="ATPase domain of HSP90 chaperone/DNA topoisomerase II/histidine kinase"/>
    <property type="match status" value="1"/>
</dbReference>
<dbReference type="InterPro" id="IPR004358">
    <property type="entry name" value="Sig_transdc_His_kin-like_C"/>
</dbReference>
<evidence type="ECO:0000256" key="3">
    <source>
        <dbReference type="ARBA" id="ARBA00012438"/>
    </source>
</evidence>
<dbReference type="PROSITE" id="PS50885">
    <property type="entry name" value="HAMP"/>
    <property type="match status" value="1"/>
</dbReference>
<evidence type="ECO:0000256" key="10">
    <source>
        <dbReference type="ARBA" id="ARBA00023136"/>
    </source>
</evidence>
<dbReference type="SMART" id="SM00304">
    <property type="entry name" value="HAMP"/>
    <property type="match status" value="1"/>
</dbReference>
<keyword evidence="6 11" id="KW-0812">Transmembrane</keyword>
<evidence type="ECO:0000256" key="6">
    <source>
        <dbReference type="ARBA" id="ARBA00022692"/>
    </source>
</evidence>
<evidence type="ECO:0000313" key="15">
    <source>
        <dbReference type="Proteomes" id="UP001620408"/>
    </source>
</evidence>
<dbReference type="PRINTS" id="PR00344">
    <property type="entry name" value="BCTRLSENSOR"/>
</dbReference>
<dbReference type="Pfam" id="PF02518">
    <property type="entry name" value="HATPase_c"/>
    <property type="match status" value="1"/>
</dbReference>
<evidence type="ECO:0000256" key="11">
    <source>
        <dbReference type="SAM" id="Phobius"/>
    </source>
</evidence>
<keyword evidence="5" id="KW-0808">Transferase</keyword>
<dbReference type="EC" id="2.7.13.3" evidence="3"/>
<evidence type="ECO:0000256" key="9">
    <source>
        <dbReference type="ARBA" id="ARBA00023012"/>
    </source>
</evidence>
<feature type="transmembrane region" description="Helical" evidence="11">
    <location>
        <begin position="16"/>
        <end position="36"/>
    </location>
</feature>
<dbReference type="InterPro" id="IPR036097">
    <property type="entry name" value="HisK_dim/P_sf"/>
</dbReference>
<dbReference type="Proteomes" id="UP001620408">
    <property type="component" value="Unassembled WGS sequence"/>
</dbReference>
<dbReference type="RefSeq" id="WP_379987542.1">
    <property type="nucleotide sequence ID" value="NZ_JADIKD010000005.1"/>
</dbReference>
<evidence type="ECO:0000313" key="14">
    <source>
        <dbReference type="EMBL" id="MFK2915939.1"/>
    </source>
</evidence>
<evidence type="ECO:0000259" key="12">
    <source>
        <dbReference type="PROSITE" id="PS50109"/>
    </source>
</evidence>
<evidence type="ECO:0000256" key="4">
    <source>
        <dbReference type="ARBA" id="ARBA00022553"/>
    </source>
</evidence>
<feature type="domain" description="HAMP" evidence="13">
    <location>
        <begin position="186"/>
        <end position="235"/>
    </location>
</feature>
<sequence>MNARPNAWRSATSRLILIYGLLFAAWGLVLVGVIQWESARYLNTVVDQMLEQRMHYLVATDAQRLPATVDAASTIDPHGIMSVGLFDASGHAIAGNVARIPAELAVDGKVRLLTRGMPRPDRDATRVRARALATHLPDGRVLVIAKDTSTLDGLGTIVWRALLWALSLTIIPGLLGGFLLRRGPERRIRELQKATEPIRQGDLSKRLPVNGRGDELDVLAGIVNTMLGEIERLMNEVKGVCDNIAHDLRTPLTRLRARLYRAQQQLSGQPEAALVEASIVDIDAVLGRFRALLRVSELEDSHRNACFAEVDLGQVLQQVHEFYAPVAEDRGQPFALEVEPMTAVRGDAHLLFEALANLVGNAIKFTPNGGQVRLRARMDSRGPRVDILDSGPGIPSNERDAVTRRFYRGDNSRTTPGSGLGLSIVSAIVRLHGYALDIGDAPGGARITLYCYPVAPGEVPGTCLSRSVTAQVV</sequence>
<dbReference type="InterPro" id="IPR003594">
    <property type="entry name" value="HATPase_dom"/>
</dbReference>
<feature type="domain" description="Histidine kinase" evidence="12">
    <location>
        <begin position="243"/>
        <end position="456"/>
    </location>
</feature>
<dbReference type="InterPro" id="IPR036890">
    <property type="entry name" value="HATPase_C_sf"/>
</dbReference>
<dbReference type="PANTHER" id="PTHR45436:SF8">
    <property type="entry name" value="HISTIDINE KINASE"/>
    <property type="match status" value="1"/>
</dbReference>
<dbReference type="GO" id="GO:0016301">
    <property type="term" value="F:kinase activity"/>
    <property type="evidence" value="ECO:0007669"/>
    <property type="project" value="UniProtKB-KW"/>
</dbReference>
<gene>
    <name evidence="14" type="ORF">ISS97_01580</name>
</gene>
<keyword evidence="8 11" id="KW-1133">Transmembrane helix</keyword>
<evidence type="ECO:0000256" key="2">
    <source>
        <dbReference type="ARBA" id="ARBA00004370"/>
    </source>
</evidence>
<dbReference type="PROSITE" id="PS50109">
    <property type="entry name" value="HIS_KIN"/>
    <property type="match status" value="1"/>
</dbReference>
<protein>
    <recommendedName>
        <fullName evidence="3">histidine kinase</fullName>
        <ecNumber evidence="3">2.7.13.3</ecNumber>
    </recommendedName>
</protein>
<dbReference type="InterPro" id="IPR005467">
    <property type="entry name" value="His_kinase_dom"/>
</dbReference>
<comment type="caution">
    <text evidence="14">The sequence shown here is derived from an EMBL/GenBank/DDBJ whole genome shotgun (WGS) entry which is preliminary data.</text>
</comment>
<dbReference type="InterPro" id="IPR003660">
    <property type="entry name" value="HAMP_dom"/>
</dbReference>
<dbReference type="PANTHER" id="PTHR45436">
    <property type="entry name" value="SENSOR HISTIDINE KINASE YKOH"/>
    <property type="match status" value="1"/>
</dbReference>
<dbReference type="Gene3D" id="3.30.565.10">
    <property type="entry name" value="Histidine kinase-like ATPase, C-terminal domain"/>
    <property type="match status" value="1"/>
</dbReference>
<name>A0ABW8JZ64_9GAMM</name>
<keyword evidence="15" id="KW-1185">Reference proteome</keyword>
<dbReference type="InterPro" id="IPR050428">
    <property type="entry name" value="TCS_sensor_his_kinase"/>
</dbReference>
<feature type="transmembrane region" description="Helical" evidence="11">
    <location>
        <begin position="157"/>
        <end position="180"/>
    </location>
</feature>
<keyword evidence="4" id="KW-0597">Phosphoprotein</keyword>
<dbReference type="SUPFAM" id="SSF158472">
    <property type="entry name" value="HAMP domain-like"/>
    <property type="match status" value="1"/>
</dbReference>
<evidence type="ECO:0000256" key="1">
    <source>
        <dbReference type="ARBA" id="ARBA00000085"/>
    </source>
</evidence>
<keyword evidence="7 14" id="KW-0418">Kinase</keyword>
<dbReference type="Pfam" id="PF00672">
    <property type="entry name" value="HAMP"/>
    <property type="match status" value="1"/>
</dbReference>
<comment type="subcellular location">
    <subcellularLocation>
        <location evidence="2">Membrane</location>
    </subcellularLocation>
</comment>
<dbReference type="EMBL" id="JADIKD010000005">
    <property type="protein sequence ID" value="MFK2915939.1"/>
    <property type="molecule type" value="Genomic_DNA"/>
</dbReference>
<evidence type="ECO:0000256" key="8">
    <source>
        <dbReference type="ARBA" id="ARBA00022989"/>
    </source>
</evidence>
<evidence type="ECO:0000256" key="7">
    <source>
        <dbReference type="ARBA" id="ARBA00022777"/>
    </source>
</evidence>
<organism evidence="14 15">
    <name type="scientific">Dyella koreensis</name>
    <dbReference type="NCBI Taxonomy" id="311235"/>
    <lineage>
        <taxon>Bacteria</taxon>
        <taxon>Pseudomonadati</taxon>
        <taxon>Pseudomonadota</taxon>
        <taxon>Gammaproteobacteria</taxon>
        <taxon>Lysobacterales</taxon>
        <taxon>Rhodanobacteraceae</taxon>
        <taxon>Dyella</taxon>
    </lineage>
</organism>
<keyword evidence="10 11" id="KW-0472">Membrane</keyword>
<dbReference type="Gene3D" id="6.10.340.10">
    <property type="match status" value="1"/>
</dbReference>
<evidence type="ECO:0000259" key="13">
    <source>
        <dbReference type="PROSITE" id="PS50885"/>
    </source>
</evidence>
<accession>A0ABW8JZ64</accession>
<keyword evidence="9" id="KW-0902">Two-component regulatory system</keyword>
<dbReference type="SUPFAM" id="SSF47384">
    <property type="entry name" value="Homodimeric domain of signal transducing histidine kinase"/>
    <property type="match status" value="1"/>
</dbReference>